<keyword evidence="1" id="KW-1133">Transmembrane helix</keyword>
<dbReference type="EMBL" id="JBBNAE010000001">
    <property type="protein sequence ID" value="KAK9156022.1"/>
    <property type="molecule type" value="Genomic_DNA"/>
</dbReference>
<evidence type="ECO:0000313" key="3">
    <source>
        <dbReference type="Proteomes" id="UP001417504"/>
    </source>
</evidence>
<evidence type="ECO:0000256" key="1">
    <source>
        <dbReference type="SAM" id="Phobius"/>
    </source>
</evidence>
<protein>
    <submittedName>
        <fullName evidence="2">Uncharacterized protein</fullName>
    </submittedName>
</protein>
<comment type="caution">
    <text evidence="2">The sequence shown here is derived from an EMBL/GenBank/DDBJ whole genome shotgun (WGS) entry which is preliminary data.</text>
</comment>
<reference evidence="2 3" key="1">
    <citation type="submission" date="2024-01" db="EMBL/GenBank/DDBJ databases">
        <title>Genome assemblies of Stephania.</title>
        <authorList>
            <person name="Yang L."/>
        </authorList>
    </citation>
    <scope>NUCLEOTIDE SEQUENCE [LARGE SCALE GENOMIC DNA]</scope>
    <source>
        <strain evidence="2">QJT</strain>
        <tissue evidence="2">Leaf</tissue>
    </source>
</reference>
<keyword evidence="3" id="KW-1185">Reference proteome</keyword>
<organism evidence="2 3">
    <name type="scientific">Stephania japonica</name>
    <dbReference type="NCBI Taxonomy" id="461633"/>
    <lineage>
        <taxon>Eukaryota</taxon>
        <taxon>Viridiplantae</taxon>
        <taxon>Streptophyta</taxon>
        <taxon>Embryophyta</taxon>
        <taxon>Tracheophyta</taxon>
        <taxon>Spermatophyta</taxon>
        <taxon>Magnoliopsida</taxon>
        <taxon>Ranunculales</taxon>
        <taxon>Menispermaceae</taxon>
        <taxon>Menispermoideae</taxon>
        <taxon>Cissampelideae</taxon>
        <taxon>Stephania</taxon>
    </lineage>
</organism>
<accession>A0AAP0PTN0</accession>
<keyword evidence="1" id="KW-0472">Membrane</keyword>
<gene>
    <name evidence="2" type="ORF">Sjap_003502</name>
</gene>
<keyword evidence="1" id="KW-0812">Transmembrane</keyword>
<dbReference type="Proteomes" id="UP001417504">
    <property type="component" value="Unassembled WGS sequence"/>
</dbReference>
<name>A0AAP0PTN0_9MAGN</name>
<evidence type="ECO:0000313" key="2">
    <source>
        <dbReference type="EMBL" id="KAK9156022.1"/>
    </source>
</evidence>
<sequence length="56" mass="6857">MQFMNQDLDFLYLFNDSFGVHHEILHKFTDYKFLRTGIFNFVFLLKIIPYFLCCVI</sequence>
<proteinExistence type="predicted"/>
<feature type="transmembrane region" description="Helical" evidence="1">
    <location>
        <begin position="33"/>
        <end position="52"/>
    </location>
</feature>
<dbReference type="AlphaFoldDB" id="A0AAP0PTN0"/>